<dbReference type="Proteomes" id="UP000440578">
    <property type="component" value="Unassembled WGS sequence"/>
</dbReference>
<dbReference type="OrthoDB" id="6365491at2759"/>
<evidence type="ECO:0008006" key="5">
    <source>
        <dbReference type="Google" id="ProtNLM"/>
    </source>
</evidence>
<evidence type="ECO:0000313" key="4">
    <source>
        <dbReference type="Proteomes" id="UP000440578"/>
    </source>
</evidence>
<protein>
    <recommendedName>
        <fullName evidence="5">Secreted protein</fullName>
    </recommendedName>
</protein>
<gene>
    <name evidence="3" type="ORF">FJT64_010503</name>
</gene>
<keyword evidence="4" id="KW-1185">Reference proteome</keyword>
<dbReference type="AlphaFoldDB" id="A0A6A4VDZ0"/>
<comment type="caution">
    <text evidence="3">The sequence shown here is derived from an EMBL/GenBank/DDBJ whole genome shotgun (WGS) entry which is preliminary data.</text>
</comment>
<evidence type="ECO:0000256" key="2">
    <source>
        <dbReference type="SAM" id="SignalP"/>
    </source>
</evidence>
<sequence>MHFSRVVVALTAVLLTVDATFIIGTAGTVGVGAASAGVALAGVAGLALGAALVGGLALSRRGKRSVAAQQQTDMVLDMVAAADVYGCALKLVCLVEARPEQQLTAEDELIVQLFGKAPAALTEEQVSTPRQAYFYAAYLGSAQGADACQAVFHTCEVSYDAMMAYVRALRS</sequence>
<feature type="transmembrane region" description="Helical" evidence="1">
    <location>
        <begin position="29"/>
        <end position="58"/>
    </location>
</feature>
<keyword evidence="1" id="KW-0472">Membrane</keyword>
<feature type="signal peptide" evidence="2">
    <location>
        <begin position="1"/>
        <end position="19"/>
    </location>
</feature>
<evidence type="ECO:0000256" key="1">
    <source>
        <dbReference type="SAM" id="Phobius"/>
    </source>
</evidence>
<feature type="chain" id="PRO_5025362351" description="Secreted protein" evidence="2">
    <location>
        <begin position="20"/>
        <end position="171"/>
    </location>
</feature>
<accession>A0A6A4VDZ0</accession>
<proteinExistence type="predicted"/>
<keyword evidence="1" id="KW-1133">Transmembrane helix</keyword>
<reference evidence="3 4" key="1">
    <citation type="submission" date="2019-07" db="EMBL/GenBank/DDBJ databases">
        <title>Draft genome assembly of a fouling barnacle, Amphibalanus amphitrite (Darwin, 1854): The first reference genome for Thecostraca.</title>
        <authorList>
            <person name="Kim W."/>
        </authorList>
    </citation>
    <scope>NUCLEOTIDE SEQUENCE [LARGE SCALE GENOMIC DNA]</scope>
    <source>
        <strain evidence="3">SNU_AA5</strain>
        <tissue evidence="3">Soma without cirri and trophi</tissue>
    </source>
</reference>
<keyword evidence="1" id="KW-0812">Transmembrane</keyword>
<keyword evidence="2" id="KW-0732">Signal</keyword>
<dbReference type="EMBL" id="VIIS01001887">
    <property type="protein sequence ID" value="KAF0291349.1"/>
    <property type="molecule type" value="Genomic_DNA"/>
</dbReference>
<organism evidence="3 4">
    <name type="scientific">Amphibalanus amphitrite</name>
    <name type="common">Striped barnacle</name>
    <name type="synonym">Balanus amphitrite</name>
    <dbReference type="NCBI Taxonomy" id="1232801"/>
    <lineage>
        <taxon>Eukaryota</taxon>
        <taxon>Metazoa</taxon>
        <taxon>Ecdysozoa</taxon>
        <taxon>Arthropoda</taxon>
        <taxon>Crustacea</taxon>
        <taxon>Multicrustacea</taxon>
        <taxon>Cirripedia</taxon>
        <taxon>Thoracica</taxon>
        <taxon>Thoracicalcarea</taxon>
        <taxon>Balanomorpha</taxon>
        <taxon>Balanoidea</taxon>
        <taxon>Balanidae</taxon>
        <taxon>Amphibalaninae</taxon>
        <taxon>Amphibalanus</taxon>
    </lineage>
</organism>
<name>A0A6A4VDZ0_AMPAM</name>
<evidence type="ECO:0000313" key="3">
    <source>
        <dbReference type="EMBL" id="KAF0291349.1"/>
    </source>
</evidence>